<gene>
    <name evidence="1" type="ORF">FG486_08835</name>
</gene>
<dbReference type="SUPFAM" id="SSF143880">
    <property type="entry name" value="NE0471 N-terminal domain-like"/>
    <property type="match status" value="1"/>
</dbReference>
<comment type="caution">
    <text evidence="1">The sequence shown here is derived from an EMBL/GenBank/DDBJ whole genome shotgun (WGS) entry which is preliminary data.</text>
</comment>
<proteinExistence type="predicted"/>
<dbReference type="Gene3D" id="3.30.2020.10">
    <property type="entry name" value="NE0471-like N-terminal domain"/>
    <property type="match status" value="1"/>
</dbReference>
<protein>
    <submittedName>
        <fullName evidence="1">DUF2442 domain-containing protein</fullName>
    </submittedName>
</protein>
<dbReference type="EMBL" id="VDES01000002">
    <property type="protein sequence ID" value="MBA1374442.1"/>
    <property type="molecule type" value="Genomic_DNA"/>
</dbReference>
<name>A0A7V8RDE4_9SPHN</name>
<sequence>MIKLSHCKPVGDLRLSLSFSDGTTGIWDAADLLGSKDTPLTIPLRDPEAFARAFIDNGALAWPNGLELAPWTLHAEMKSAGLLKGQAA</sequence>
<dbReference type="AlphaFoldDB" id="A0A7V8RDE4"/>
<organism evidence="1 2">
    <name type="scientific">Sphingomonas ursincola</name>
    <dbReference type="NCBI Taxonomy" id="56361"/>
    <lineage>
        <taxon>Bacteria</taxon>
        <taxon>Pseudomonadati</taxon>
        <taxon>Pseudomonadota</taxon>
        <taxon>Alphaproteobacteria</taxon>
        <taxon>Sphingomonadales</taxon>
        <taxon>Sphingomonadaceae</taxon>
        <taxon>Sphingomonas</taxon>
    </lineage>
</organism>
<keyword evidence="2" id="KW-1185">Reference proteome</keyword>
<reference evidence="1 2" key="1">
    <citation type="journal article" date="1994" name="Int. J. Syst. Bacteriol.">
        <title>Phylogenetic positions of novel aerobic, bacteriochlorophyll a-containing bacteria and description of Roseococcus thiosulfatophilus gen. nov., sp. nov., Erythromicrobium ramosum gen. nov., sp. nov., and Erythrobacter litoralis sp. nov.</title>
        <authorList>
            <person name="Yurkov V."/>
            <person name="Stackebrandt E."/>
            <person name="Holmes A."/>
            <person name="Fuerst J.A."/>
            <person name="Hugenholtz P."/>
            <person name="Golecki J."/>
            <person name="Gad'on N."/>
            <person name="Gorlenko V.M."/>
            <person name="Kompantseva E.I."/>
            <person name="Drews G."/>
        </authorList>
    </citation>
    <scope>NUCLEOTIDE SEQUENCE [LARGE SCALE GENOMIC DNA]</scope>
    <source>
        <strain evidence="1 2">KR-99</strain>
    </source>
</reference>
<dbReference type="InterPro" id="IPR036782">
    <property type="entry name" value="NE0471-like_N"/>
</dbReference>
<dbReference type="InterPro" id="IPR018841">
    <property type="entry name" value="DUF2442"/>
</dbReference>
<evidence type="ECO:0000313" key="2">
    <source>
        <dbReference type="Proteomes" id="UP000589292"/>
    </source>
</evidence>
<dbReference type="Proteomes" id="UP000589292">
    <property type="component" value="Unassembled WGS sequence"/>
</dbReference>
<evidence type="ECO:0000313" key="1">
    <source>
        <dbReference type="EMBL" id="MBA1374442.1"/>
    </source>
</evidence>
<dbReference type="Pfam" id="PF10387">
    <property type="entry name" value="DUF2442"/>
    <property type="match status" value="1"/>
</dbReference>
<accession>A0A7V8RDE4</accession>
<dbReference type="RefSeq" id="WP_181267267.1">
    <property type="nucleotide sequence ID" value="NZ_BAAAGB010000001.1"/>
</dbReference>